<feature type="region of interest" description="Disordered" evidence="1">
    <location>
        <begin position="1"/>
        <end position="85"/>
    </location>
</feature>
<proteinExistence type="predicted"/>
<name>A0A7S2Y518_9STRA</name>
<feature type="compositionally biased region" description="Basic residues" evidence="1">
    <location>
        <begin position="16"/>
        <end position="32"/>
    </location>
</feature>
<dbReference type="Gene3D" id="1.10.287.110">
    <property type="entry name" value="DnaJ domain"/>
    <property type="match status" value="1"/>
</dbReference>
<reference evidence="2" key="1">
    <citation type="submission" date="2021-01" db="EMBL/GenBank/DDBJ databases">
        <authorList>
            <person name="Corre E."/>
            <person name="Pelletier E."/>
            <person name="Niang G."/>
            <person name="Scheremetjew M."/>
            <person name="Finn R."/>
            <person name="Kale V."/>
            <person name="Holt S."/>
            <person name="Cochrane G."/>
            <person name="Meng A."/>
            <person name="Brown T."/>
            <person name="Cohen L."/>
        </authorList>
    </citation>
    <scope>NUCLEOTIDE SEQUENCE</scope>
    <source>
        <strain evidence="2">CCMP125</strain>
    </source>
</reference>
<gene>
    <name evidence="2" type="ORF">APAL1065_LOCUS4333</name>
</gene>
<feature type="compositionally biased region" description="Basic and acidic residues" evidence="1">
    <location>
        <begin position="46"/>
        <end position="76"/>
    </location>
</feature>
<protein>
    <recommendedName>
        <fullName evidence="3">J domain-containing protein</fullName>
    </recommendedName>
</protein>
<evidence type="ECO:0000256" key="1">
    <source>
        <dbReference type="SAM" id="MobiDB-lite"/>
    </source>
</evidence>
<organism evidence="2">
    <name type="scientific">Entomoneis paludosa</name>
    <dbReference type="NCBI Taxonomy" id="265537"/>
    <lineage>
        <taxon>Eukaryota</taxon>
        <taxon>Sar</taxon>
        <taxon>Stramenopiles</taxon>
        <taxon>Ochrophyta</taxon>
        <taxon>Bacillariophyta</taxon>
        <taxon>Bacillariophyceae</taxon>
        <taxon>Bacillariophycidae</taxon>
        <taxon>Entomoneidaceae</taxon>
        <taxon>Entomoneis</taxon>
    </lineage>
</organism>
<dbReference type="EMBL" id="HBHT01006508">
    <property type="protein sequence ID" value="CAD9948766.1"/>
    <property type="molecule type" value="Transcribed_RNA"/>
</dbReference>
<dbReference type="InterPro" id="IPR036869">
    <property type="entry name" value="J_dom_sf"/>
</dbReference>
<feature type="compositionally biased region" description="Basic and acidic residues" evidence="1">
    <location>
        <begin position="1"/>
        <end position="15"/>
    </location>
</feature>
<evidence type="ECO:0000313" key="2">
    <source>
        <dbReference type="EMBL" id="CAD9948766.1"/>
    </source>
</evidence>
<evidence type="ECO:0008006" key="3">
    <source>
        <dbReference type="Google" id="ProtNLM"/>
    </source>
</evidence>
<accession>A0A7S2Y518</accession>
<dbReference type="AlphaFoldDB" id="A0A7S2Y518"/>
<sequence>MEAKRKAKEEKERRRQEKNRRKRKAYRERQRWKQGGFASGQRSTWKKQEKENKKGKSEKKSRDERKKNKSNSDSRQKSFSRTPSLEFNEAKWETSMEKALQSKNFPRMHHLFMSRLWAEAKLSSSKKSAIVKAYRALSTSYHPDRKSVVGEDSNNDMYKVAFQALNAAKCSCLEEL</sequence>